<dbReference type="AlphaFoldDB" id="A0A067QDG5"/>
<feature type="transmembrane region" description="Helical" evidence="1">
    <location>
        <begin position="208"/>
        <end position="228"/>
    </location>
</feature>
<dbReference type="OrthoDB" id="3270417at2759"/>
<dbReference type="HOGENOM" id="CLU_046025_5_3_1"/>
<evidence type="ECO:0000256" key="1">
    <source>
        <dbReference type="SAM" id="Phobius"/>
    </source>
</evidence>
<proteinExistence type="predicted"/>
<feature type="transmembrane region" description="Helical" evidence="1">
    <location>
        <begin position="12"/>
        <end position="37"/>
    </location>
</feature>
<sequence length="315" mass="34461">MAGDTASLGTGLGIFYIGIVTGAMLFGITIMQVYVYYTRYPKDQIYLKISIAALCVFDALHLMACVGVGYRYLIMDACDPAFMSASFWSLRIAPISRMIATRLVQCIYLAGIWKLISQLAGIAQHRRVSRTVAIAVLALLVVTGAVEIITVATIPDLNVQEREWWGWLEMATSAFLDCCITVTMILVINRGLHGGRRMKSLTSTLIQYTIASGLITSLMCITYLVLYVVDTNSFSFGAIEPCISSVYSLSMLAKLNAREHLRQRLSDSPITMDLSRQIEIRQGSGIAVELTKVDIAQPAMSPSQSSTGLASVQSI</sequence>
<dbReference type="PANTHER" id="PTHR40465:SF1">
    <property type="entry name" value="DUF6534 DOMAIN-CONTAINING PROTEIN"/>
    <property type="match status" value="1"/>
</dbReference>
<reference evidence="4" key="1">
    <citation type="journal article" date="2014" name="Proc. Natl. Acad. Sci. U.S.A.">
        <title>Extensive sampling of basidiomycete genomes demonstrates inadequacy of the white-rot/brown-rot paradigm for wood decay fungi.</title>
        <authorList>
            <person name="Riley R."/>
            <person name="Salamov A.A."/>
            <person name="Brown D.W."/>
            <person name="Nagy L.G."/>
            <person name="Floudas D."/>
            <person name="Held B.W."/>
            <person name="Levasseur A."/>
            <person name="Lombard V."/>
            <person name="Morin E."/>
            <person name="Otillar R."/>
            <person name="Lindquist E.A."/>
            <person name="Sun H."/>
            <person name="LaButti K.M."/>
            <person name="Schmutz J."/>
            <person name="Jabbour D."/>
            <person name="Luo H."/>
            <person name="Baker S.E."/>
            <person name="Pisabarro A.G."/>
            <person name="Walton J.D."/>
            <person name="Blanchette R.A."/>
            <person name="Henrissat B."/>
            <person name="Martin F."/>
            <person name="Cullen D."/>
            <person name="Hibbett D.S."/>
            <person name="Grigoriev I.V."/>
        </authorList>
    </citation>
    <scope>NUCLEOTIDE SEQUENCE [LARGE SCALE GENOMIC DNA]</scope>
    <source>
        <strain evidence="4">MUCL 33604</strain>
    </source>
</reference>
<dbReference type="InterPro" id="IPR045339">
    <property type="entry name" value="DUF6534"/>
</dbReference>
<evidence type="ECO:0000259" key="2">
    <source>
        <dbReference type="Pfam" id="PF20152"/>
    </source>
</evidence>
<evidence type="ECO:0000313" key="4">
    <source>
        <dbReference type="Proteomes" id="UP000027265"/>
    </source>
</evidence>
<feature type="transmembrane region" description="Helical" evidence="1">
    <location>
        <begin position="164"/>
        <end position="188"/>
    </location>
</feature>
<feature type="transmembrane region" description="Helical" evidence="1">
    <location>
        <begin position="49"/>
        <end position="74"/>
    </location>
</feature>
<feature type="domain" description="DUF6534" evidence="2">
    <location>
        <begin position="173"/>
        <end position="260"/>
    </location>
</feature>
<name>A0A067QDG5_9AGAM</name>
<gene>
    <name evidence="3" type="ORF">JAAARDRAFT_244545</name>
</gene>
<keyword evidence="1" id="KW-1133">Transmembrane helix</keyword>
<accession>A0A067QDG5</accession>
<keyword evidence="4" id="KW-1185">Reference proteome</keyword>
<organism evidence="3 4">
    <name type="scientific">Jaapia argillacea MUCL 33604</name>
    <dbReference type="NCBI Taxonomy" id="933084"/>
    <lineage>
        <taxon>Eukaryota</taxon>
        <taxon>Fungi</taxon>
        <taxon>Dikarya</taxon>
        <taxon>Basidiomycota</taxon>
        <taxon>Agaricomycotina</taxon>
        <taxon>Agaricomycetes</taxon>
        <taxon>Agaricomycetidae</taxon>
        <taxon>Jaapiales</taxon>
        <taxon>Jaapiaceae</taxon>
        <taxon>Jaapia</taxon>
    </lineage>
</organism>
<feature type="transmembrane region" description="Helical" evidence="1">
    <location>
        <begin position="128"/>
        <end position="152"/>
    </location>
</feature>
<dbReference type="InParanoid" id="A0A067QDG5"/>
<dbReference type="PANTHER" id="PTHR40465">
    <property type="entry name" value="CHROMOSOME 1, WHOLE GENOME SHOTGUN SEQUENCE"/>
    <property type="match status" value="1"/>
</dbReference>
<evidence type="ECO:0000313" key="3">
    <source>
        <dbReference type="EMBL" id="KDQ64969.1"/>
    </source>
</evidence>
<dbReference type="Pfam" id="PF20152">
    <property type="entry name" value="DUF6534"/>
    <property type="match status" value="1"/>
</dbReference>
<keyword evidence="1" id="KW-0812">Transmembrane</keyword>
<dbReference type="EMBL" id="KL197709">
    <property type="protein sequence ID" value="KDQ64969.1"/>
    <property type="molecule type" value="Genomic_DNA"/>
</dbReference>
<feature type="transmembrane region" description="Helical" evidence="1">
    <location>
        <begin position="94"/>
        <end position="116"/>
    </location>
</feature>
<keyword evidence="1" id="KW-0472">Membrane</keyword>
<dbReference type="STRING" id="933084.A0A067QDG5"/>
<protein>
    <recommendedName>
        <fullName evidence="2">DUF6534 domain-containing protein</fullName>
    </recommendedName>
</protein>
<dbReference type="Proteomes" id="UP000027265">
    <property type="component" value="Unassembled WGS sequence"/>
</dbReference>